<accession>A0A5B7F9A6</accession>
<evidence type="ECO:0000313" key="3">
    <source>
        <dbReference type="Proteomes" id="UP000324222"/>
    </source>
</evidence>
<name>A0A5B7F9A6_PORTR</name>
<dbReference type="EMBL" id="VSRR010005195">
    <property type="protein sequence ID" value="MPC41819.1"/>
    <property type="molecule type" value="Genomic_DNA"/>
</dbReference>
<evidence type="ECO:0000313" key="2">
    <source>
        <dbReference type="EMBL" id="MPC41819.1"/>
    </source>
</evidence>
<reference evidence="2 3" key="1">
    <citation type="submission" date="2019-05" db="EMBL/GenBank/DDBJ databases">
        <title>Another draft genome of Portunus trituberculatus and its Hox gene families provides insights of decapod evolution.</title>
        <authorList>
            <person name="Jeong J.-H."/>
            <person name="Song I."/>
            <person name="Kim S."/>
            <person name="Choi T."/>
            <person name="Kim D."/>
            <person name="Ryu S."/>
            <person name="Kim W."/>
        </authorList>
    </citation>
    <scope>NUCLEOTIDE SEQUENCE [LARGE SCALE GENOMIC DNA]</scope>
    <source>
        <tissue evidence="2">Muscle</tissue>
    </source>
</reference>
<keyword evidence="3" id="KW-1185">Reference proteome</keyword>
<feature type="region of interest" description="Disordered" evidence="1">
    <location>
        <begin position="11"/>
        <end position="42"/>
    </location>
</feature>
<gene>
    <name evidence="2" type="ORF">E2C01_035425</name>
</gene>
<protein>
    <submittedName>
        <fullName evidence="2">Uncharacterized protein</fullName>
    </submittedName>
</protein>
<comment type="caution">
    <text evidence="2">The sequence shown here is derived from an EMBL/GenBank/DDBJ whole genome shotgun (WGS) entry which is preliminary data.</text>
</comment>
<proteinExistence type="predicted"/>
<sequence>MSSLRLGAHSHLNNNQAGDGLQDLVVGSPNNFAPSTSCPPSSPGCKMLTPIYTTQLWQCIPTADDMDVAVLGGLNPPAINIAFISLLATFDLHNHVTFPTHCTGSSLDP</sequence>
<evidence type="ECO:0000256" key="1">
    <source>
        <dbReference type="SAM" id="MobiDB-lite"/>
    </source>
</evidence>
<organism evidence="2 3">
    <name type="scientific">Portunus trituberculatus</name>
    <name type="common">Swimming crab</name>
    <name type="synonym">Neptunus trituberculatus</name>
    <dbReference type="NCBI Taxonomy" id="210409"/>
    <lineage>
        <taxon>Eukaryota</taxon>
        <taxon>Metazoa</taxon>
        <taxon>Ecdysozoa</taxon>
        <taxon>Arthropoda</taxon>
        <taxon>Crustacea</taxon>
        <taxon>Multicrustacea</taxon>
        <taxon>Malacostraca</taxon>
        <taxon>Eumalacostraca</taxon>
        <taxon>Eucarida</taxon>
        <taxon>Decapoda</taxon>
        <taxon>Pleocyemata</taxon>
        <taxon>Brachyura</taxon>
        <taxon>Eubrachyura</taxon>
        <taxon>Portunoidea</taxon>
        <taxon>Portunidae</taxon>
        <taxon>Portuninae</taxon>
        <taxon>Portunus</taxon>
    </lineage>
</organism>
<dbReference type="AlphaFoldDB" id="A0A5B7F9A6"/>
<dbReference type="Proteomes" id="UP000324222">
    <property type="component" value="Unassembled WGS sequence"/>
</dbReference>